<accession>A0A2M9A9U7</accession>
<keyword evidence="2 6" id="KW-0479">Metal-binding</keyword>
<evidence type="ECO:0000313" key="8">
    <source>
        <dbReference type="Proteomes" id="UP000231134"/>
    </source>
</evidence>
<dbReference type="InterPro" id="IPR050725">
    <property type="entry name" value="CysQ/Inositol_MonoPase"/>
</dbReference>
<dbReference type="SUPFAM" id="SSF56655">
    <property type="entry name" value="Carbohydrate phosphatase"/>
    <property type="match status" value="1"/>
</dbReference>
<dbReference type="OrthoDB" id="9785695at2"/>
<evidence type="ECO:0000256" key="3">
    <source>
        <dbReference type="ARBA" id="ARBA00022842"/>
    </source>
</evidence>
<protein>
    <recommendedName>
        <fullName evidence="4">3'(2'),5-bisphosphonucleoside 3'(2')-phosphohydrolase</fullName>
    </recommendedName>
    <alternativeName>
        <fullName evidence="5">DPNPase</fullName>
    </alternativeName>
</protein>
<feature type="binding site" evidence="6">
    <location>
        <position position="67"/>
    </location>
    <ligand>
        <name>Mg(2+)</name>
        <dbReference type="ChEBI" id="CHEBI:18420"/>
        <label>1</label>
        <note>catalytic</note>
    </ligand>
</feature>
<evidence type="ECO:0000313" key="7">
    <source>
        <dbReference type="EMBL" id="PJJ42506.1"/>
    </source>
</evidence>
<comment type="cofactor">
    <cofactor evidence="6">
        <name>Mg(2+)</name>
        <dbReference type="ChEBI" id="CHEBI:18420"/>
    </cofactor>
</comment>
<dbReference type="PRINTS" id="PR00377">
    <property type="entry name" value="IMPHPHTASES"/>
</dbReference>
<dbReference type="GO" id="GO:0008441">
    <property type="term" value="F:3'(2'),5'-bisphosphate nucleotidase activity"/>
    <property type="evidence" value="ECO:0007669"/>
    <property type="project" value="UniProtKB-EC"/>
</dbReference>
<dbReference type="Gene3D" id="3.30.540.10">
    <property type="entry name" value="Fructose-1,6-Bisphosphatase, subunit A, domain 1"/>
    <property type="match status" value="1"/>
</dbReference>
<reference evidence="7 8" key="1">
    <citation type="submission" date="2017-11" db="EMBL/GenBank/DDBJ databases">
        <title>Animal gut microbial communities from fecal samples from Wisconsin, USA.</title>
        <authorList>
            <person name="Neumann A."/>
        </authorList>
    </citation>
    <scope>NUCLEOTIDE SEQUENCE [LARGE SCALE GENOMIC DNA]</scope>
    <source>
        <strain evidence="7 8">UWS3</strain>
    </source>
</reference>
<feature type="binding site" evidence="6">
    <location>
        <position position="218"/>
    </location>
    <ligand>
        <name>Mg(2+)</name>
        <dbReference type="ChEBI" id="CHEBI:18420"/>
        <label>1</label>
        <note>catalytic</note>
    </ligand>
</feature>
<dbReference type="InterPro" id="IPR020583">
    <property type="entry name" value="Inositol_monoP_metal-BS"/>
</dbReference>
<comment type="catalytic activity">
    <reaction evidence="1">
        <text>adenosine 3',5'-bisphosphate + H2O = AMP + phosphate</text>
        <dbReference type="Rhea" id="RHEA:10040"/>
        <dbReference type="ChEBI" id="CHEBI:15377"/>
        <dbReference type="ChEBI" id="CHEBI:43474"/>
        <dbReference type="ChEBI" id="CHEBI:58343"/>
        <dbReference type="ChEBI" id="CHEBI:456215"/>
        <dbReference type="EC" id="3.1.3.7"/>
    </reaction>
</comment>
<evidence type="ECO:0000256" key="1">
    <source>
        <dbReference type="ARBA" id="ARBA00001625"/>
    </source>
</evidence>
<dbReference type="Proteomes" id="UP000231134">
    <property type="component" value="Unassembled WGS sequence"/>
</dbReference>
<feature type="binding site" evidence="6">
    <location>
        <position position="87"/>
    </location>
    <ligand>
        <name>Mg(2+)</name>
        <dbReference type="ChEBI" id="CHEBI:18420"/>
        <label>1</label>
        <note>catalytic</note>
    </ligand>
</feature>
<organism evidence="7 8">
    <name type="scientific">Hallerella succinigenes</name>
    <dbReference type="NCBI Taxonomy" id="1896222"/>
    <lineage>
        <taxon>Bacteria</taxon>
        <taxon>Pseudomonadati</taxon>
        <taxon>Fibrobacterota</taxon>
        <taxon>Fibrobacteria</taxon>
        <taxon>Fibrobacterales</taxon>
        <taxon>Fibrobacteraceae</taxon>
        <taxon>Hallerella</taxon>
    </lineage>
</organism>
<gene>
    <name evidence="7" type="ORF">BGX16_2538</name>
</gene>
<feature type="binding site" evidence="6">
    <location>
        <position position="88"/>
    </location>
    <ligand>
        <name>Mg(2+)</name>
        <dbReference type="ChEBI" id="CHEBI:18420"/>
        <label>1</label>
        <note>catalytic</note>
    </ligand>
</feature>
<dbReference type="Gene3D" id="3.40.190.80">
    <property type="match status" value="1"/>
</dbReference>
<dbReference type="GO" id="GO:0000103">
    <property type="term" value="P:sulfate assimilation"/>
    <property type="evidence" value="ECO:0007669"/>
    <property type="project" value="TreeGrafter"/>
</dbReference>
<dbReference type="PANTHER" id="PTHR43028">
    <property type="entry name" value="3'(2'),5'-BISPHOSPHATE NUCLEOTIDASE 1"/>
    <property type="match status" value="1"/>
</dbReference>
<name>A0A2M9A9U7_9BACT</name>
<dbReference type="EMBL" id="PGEX01000001">
    <property type="protein sequence ID" value="PJJ42506.1"/>
    <property type="molecule type" value="Genomic_DNA"/>
</dbReference>
<feature type="binding site" evidence="6">
    <location>
        <position position="85"/>
    </location>
    <ligand>
        <name>Mg(2+)</name>
        <dbReference type="ChEBI" id="CHEBI:18420"/>
        <label>1</label>
        <note>catalytic</note>
    </ligand>
</feature>
<evidence type="ECO:0000256" key="6">
    <source>
        <dbReference type="PIRSR" id="PIRSR600760-2"/>
    </source>
</evidence>
<evidence type="ECO:0000256" key="2">
    <source>
        <dbReference type="ARBA" id="ARBA00022723"/>
    </source>
</evidence>
<keyword evidence="3 6" id="KW-0460">Magnesium</keyword>
<proteinExistence type="predicted"/>
<dbReference type="GO" id="GO:0046872">
    <property type="term" value="F:metal ion binding"/>
    <property type="evidence" value="ECO:0007669"/>
    <property type="project" value="UniProtKB-KW"/>
</dbReference>
<dbReference type="RefSeq" id="WP_100426363.1">
    <property type="nucleotide sequence ID" value="NZ_JAQXKX010000030.1"/>
</dbReference>
<dbReference type="PROSITE" id="PS00629">
    <property type="entry name" value="IMP_1"/>
    <property type="match status" value="1"/>
</dbReference>
<dbReference type="GO" id="GO:0050427">
    <property type="term" value="P:3'-phosphoadenosine 5'-phosphosulfate metabolic process"/>
    <property type="evidence" value="ECO:0007669"/>
    <property type="project" value="TreeGrafter"/>
</dbReference>
<dbReference type="InterPro" id="IPR000760">
    <property type="entry name" value="Inositol_monophosphatase-like"/>
</dbReference>
<evidence type="ECO:0000256" key="4">
    <source>
        <dbReference type="ARBA" id="ARBA00041694"/>
    </source>
</evidence>
<dbReference type="Pfam" id="PF00459">
    <property type="entry name" value="Inositol_P"/>
    <property type="match status" value="1"/>
</dbReference>
<dbReference type="AlphaFoldDB" id="A0A2M9A9U7"/>
<sequence>MQNPIPYGDLFPAVREASAAELRYFSEGYDVQIKKDRTPVTSADLAANKILVDALQKLYPEIPVVSEEFDKPNPETLKKAFFLVDPLDGTTDFISGRKEFTVNVALVEQGKVVLGIVAVPALNELYYGYRGEAFFAPLDDAGLLNKRTLHVQDRYRPFMPGRKPRVLVSVTHSDSCTLDHLRKIAGVELPVGSSLKFLRIADGFANYYPRNFSLHEWDIAAGHGVLKAAGGNVYCFGTENEVGYGQKDFVCPPFEAY</sequence>
<evidence type="ECO:0000256" key="5">
    <source>
        <dbReference type="ARBA" id="ARBA00042530"/>
    </source>
</evidence>
<dbReference type="CDD" id="cd01638">
    <property type="entry name" value="CysQ"/>
    <property type="match status" value="1"/>
</dbReference>
<dbReference type="PANTHER" id="PTHR43028:SF5">
    <property type="entry name" value="3'(2'),5'-BISPHOSPHATE NUCLEOTIDASE 1"/>
    <property type="match status" value="1"/>
</dbReference>
<comment type="caution">
    <text evidence="7">The sequence shown here is derived from an EMBL/GenBank/DDBJ whole genome shotgun (WGS) entry which is preliminary data.</text>
</comment>
<keyword evidence="8" id="KW-1185">Reference proteome</keyword>